<sequence>MSQLLVFGVDGPQTAEKVFGLADELNRQQLLELADAAWVERDADGKVKLHQSVNLTAAGAGYGAASGALWGTLIGLLFLNPLAGALVGAGVGAGSGAVAGTLTDVGIRDDLIKEIGESLQPGRAAVFFLARNATVDRVVEAIRPYNPTVLQTNLTRDSEQDLIRQLQAATPASGNAPSGV</sequence>
<dbReference type="Pfam" id="PF06897">
    <property type="entry name" value="DUF1269"/>
    <property type="match status" value="1"/>
</dbReference>
<dbReference type="AlphaFoldDB" id="A0A3D9LBV8"/>
<dbReference type="EMBL" id="QREH01000001">
    <property type="protein sequence ID" value="REE02957.1"/>
    <property type="molecule type" value="Genomic_DNA"/>
</dbReference>
<dbReference type="Proteomes" id="UP000256727">
    <property type="component" value="Unassembled WGS sequence"/>
</dbReference>
<dbReference type="InterPro" id="IPR009200">
    <property type="entry name" value="DUF1269_membrane"/>
</dbReference>
<protein>
    <submittedName>
        <fullName evidence="1">Putative membrane protein</fullName>
    </submittedName>
</protein>
<organism evidence="1 2">
    <name type="scientific">Citricoccus muralis</name>
    <dbReference type="NCBI Taxonomy" id="169134"/>
    <lineage>
        <taxon>Bacteria</taxon>
        <taxon>Bacillati</taxon>
        <taxon>Actinomycetota</taxon>
        <taxon>Actinomycetes</taxon>
        <taxon>Micrococcales</taxon>
        <taxon>Micrococcaceae</taxon>
        <taxon>Citricoccus</taxon>
    </lineage>
</organism>
<keyword evidence="2" id="KW-1185">Reference proteome</keyword>
<reference evidence="1 2" key="1">
    <citation type="submission" date="2018-07" db="EMBL/GenBank/DDBJ databases">
        <title>Sequencing the genomes of 1000 actinobacteria strains.</title>
        <authorList>
            <person name="Klenk H.-P."/>
        </authorList>
    </citation>
    <scope>NUCLEOTIDE SEQUENCE [LARGE SCALE GENOMIC DNA]</scope>
    <source>
        <strain evidence="1 2">DSM 14442</strain>
    </source>
</reference>
<dbReference type="OrthoDB" id="5244321at2"/>
<name>A0A3D9LBV8_9MICC</name>
<accession>A0A3D9LBV8</accession>
<gene>
    <name evidence="1" type="ORF">C8E99_0750</name>
</gene>
<dbReference type="RefSeq" id="WP_115931161.1">
    <property type="nucleotide sequence ID" value="NZ_QREH01000001.1"/>
</dbReference>
<evidence type="ECO:0000313" key="1">
    <source>
        <dbReference type="EMBL" id="REE02957.1"/>
    </source>
</evidence>
<comment type="caution">
    <text evidence="1">The sequence shown here is derived from an EMBL/GenBank/DDBJ whole genome shotgun (WGS) entry which is preliminary data.</text>
</comment>
<proteinExistence type="predicted"/>
<evidence type="ECO:0000313" key="2">
    <source>
        <dbReference type="Proteomes" id="UP000256727"/>
    </source>
</evidence>